<evidence type="ECO:0000256" key="8">
    <source>
        <dbReference type="RuleBase" id="RU000416"/>
    </source>
</evidence>
<evidence type="ECO:0000256" key="4">
    <source>
        <dbReference type="ARBA" id="ARBA00022691"/>
    </source>
</evidence>
<keyword evidence="3 7" id="KW-0808">Transferase</keyword>
<dbReference type="GO" id="GO:0032259">
    <property type="term" value="P:methylation"/>
    <property type="evidence" value="ECO:0007669"/>
    <property type="project" value="UniProtKB-KW"/>
</dbReference>
<dbReference type="PANTHER" id="PTHR10629:SF52">
    <property type="entry name" value="DNA (CYTOSINE-5)-METHYLTRANSFERASE 1"/>
    <property type="match status" value="1"/>
</dbReference>
<protein>
    <recommendedName>
        <fullName evidence="1">DNA (cytosine-5-)-methyltransferase</fullName>
        <ecNumber evidence="1">2.1.1.37</ecNumber>
    </recommendedName>
</protein>
<reference evidence="9 10" key="1">
    <citation type="submission" date="2017-07" db="EMBL/GenBank/DDBJ databases">
        <title>Sandarakinorhabdus cyanobacteriorum sp. nov., a novel bacterium isolated from cyanobacterial aggregates in a eutrophic lake.</title>
        <authorList>
            <person name="Cai H."/>
        </authorList>
    </citation>
    <scope>NUCLEOTIDE SEQUENCE [LARGE SCALE GENOMIC DNA]</scope>
    <source>
        <strain evidence="9 10">TH057</strain>
    </source>
</reference>
<evidence type="ECO:0000313" key="10">
    <source>
        <dbReference type="Proteomes" id="UP000216991"/>
    </source>
</evidence>
<dbReference type="Pfam" id="PF00145">
    <property type="entry name" value="DNA_methylase"/>
    <property type="match status" value="2"/>
</dbReference>
<accession>A0A255YXI6</accession>
<dbReference type="Proteomes" id="UP000216991">
    <property type="component" value="Unassembled WGS sequence"/>
</dbReference>
<evidence type="ECO:0000256" key="2">
    <source>
        <dbReference type="ARBA" id="ARBA00022603"/>
    </source>
</evidence>
<comment type="caution">
    <text evidence="9">The sequence shown here is derived from an EMBL/GenBank/DDBJ whole genome shotgun (WGS) entry which is preliminary data.</text>
</comment>
<dbReference type="GO" id="GO:0003886">
    <property type="term" value="F:DNA (cytosine-5-)-methyltransferase activity"/>
    <property type="evidence" value="ECO:0007669"/>
    <property type="project" value="UniProtKB-EC"/>
</dbReference>
<organism evidence="9 10">
    <name type="scientific">Sandarakinorhabdus cyanobacteriorum</name>
    <dbReference type="NCBI Taxonomy" id="1981098"/>
    <lineage>
        <taxon>Bacteria</taxon>
        <taxon>Pseudomonadati</taxon>
        <taxon>Pseudomonadota</taxon>
        <taxon>Alphaproteobacteria</taxon>
        <taxon>Sphingomonadales</taxon>
        <taxon>Sphingosinicellaceae</taxon>
        <taxon>Sandarakinorhabdus</taxon>
    </lineage>
</organism>
<dbReference type="EMBL" id="NOXT01000073">
    <property type="protein sequence ID" value="OYQ33943.1"/>
    <property type="molecule type" value="Genomic_DNA"/>
</dbReference>
<dbReference type="NCBIfam" id="TIGR00675">
    <property type="entry name" value="dcm"/>
    <property type="match status" value="1"/>
</dbReference>
<keyword evidence="2 7" id="KW-0489">Methyltransferase</keyword>
<dbReference type="InterPro" id="IPR029063">
    <property type="entry name" value="SAM-dependent_MTases_sf"/>
</dbReference>
<evidence type="ECO:0000313" key="9">
    <source>
        <dbReference type="EMBL" id="OYQ33943.1"/>
    </source>
</evidence>
<name>A0A255YXI6_9SPHN</name>
<evidence type="ECO:0000256" key="7">
    <source>
        <dbReference type="PROSITE-ProRule" id="PRU01016"/>
    </source>
</evidence>
<evidence type="ECO:0000256" key="1">
    <source>
        <dbReference type="ARBA" id="ARBA00011975"/>
    </source>
</evidence>
<gene>
    <name evidence="9" type="ORF">CHU93_02805</name>
</gene>
<evidence type="ECO:0000256" key="5">
    <source>
        <dbReference type="ARBA" id="ARBA00022747"/>
    </source>
</evidence>
<dbReference type="EC" id="2.1.1.37" evidence="1"/>
<keyword evidence="5" id="KW-0680">Restriction system</keyword>
<dbReference type="Gene3D" id="3.90.120.10">
    <property type="entry name" value="DNA Methylase, subunit A, domain 2"/>
    <property type="match status" value="1"/>
</dbReference>
<dbReference type="GO" id="GO:0044027">
    <property type="term" value="P:negative regulation of gene expression via chromosomal CpG island methylation"/>
    <property type="evidence" value="ECO:0007669"/>
    <property type="project" value="TreeGrafter"/>
</dbReference>
<dbReference type="PROSITE" id="PS51679">
    <property type="entry name" value="SAM_MT_C5"/>
    <property type="match status" value="1"/>
</dbReference>
<dbReference type="GO" id="GO:0003677">
    <property type="term" value="F:DNA binding"/>
    <property type="evidence" value="ECO:0007669"/>
    <property type="project" value="TreeGrafter"/>
</dbReference>
<dbReference type="InterPro" id="IPR050390">
    <property type="entry name" value="C5-Methyltransferase"/>
</dbReference>
<evidence type="ECO:0000256" key="3">
    <source>
        <dbReference type="ARBA" id="ARBA00022679"/>
    </source>
</evidence>
<evidence type="ECO:0000256" key="6">
    <source>
        <dbReference type="ARBA" id="ARBA00047422"/>
    </source>
</evidence>
<dbReference type="OrthoDB" id="9813719at2"/>
<keyword evidence="10" id="KW-1185">Reference proteome</keyword>
<sequence>MTPRPYAVVDLFAGPGGLAEGFSAFRDAKQTQPFKVVLSVEKDPIAHQTLRLRSYLRQFDDGYPPEYYEWLEQGGSQPDWARLYPAHWRSACDEAQNLTMGVAGDDRVIARKLAAIEREYGDRTIVIGGPPCQAYSLVGRSRNMGKVNYVFEEDHRHALYKAYVEVLNKLKPAAFVMENVKGLLSSRAHGDFLFHQVLGDLRRAGGRGFGYKLVSLAGGAASGIEPAPADFVVRAERHGIPQARHRLFIVGLREDLAEGLSDDIIRSVALLEQPKATVRHVLGQMPRLRSGISRGDDSPDAWTTEVTAALELLGTLRLNGTQLRTERFRKAVEDARTALRSGNMELPREDRSIAPAGPECAADLADWLYDPKLKALPNHEARTHMAADLARYAFAAAFGAAFGQSPKAEDFPRALAPRHANWNSGKFADRFKVQVWDEPSSTVTSHISKDGHYYIHPDPAQCRSLTVREAARLQTFPDNYVFLGNRTQQYVQVGNAVPPLLARGIAKALHKLIDRND</sequence>
<comment type="similarity">
    <text evidence="7 8">Belongs to the class I-like SAM-binding methyltransferase superfamily. C5-methyltransferase family.</text>
</comment>
<dbReference type="InterPro" id="IPR001525">
    <property type="entry name" value="C5_MeTfrase"/>
</dbReference>
<feature type="active site" evidence="7">
    <location>
        <position position="132"/>
    </location>
</feature>
<dbReference type="Gene3D" id="3.40.50.150">
    <property type="entry name" value="Vaccinia Virus protein VP39"/>
    <property type="match status" value="1"/>
</dbReference>
<dbReference type="AlphaFoldDB" id="A0A255YXI6"/>
<dbReference type="SUPFAM" id="SSF53335">
    <property type="entry name" value="S-adenosyl-L-methionine-dependent methyltransferases"/>
    <property type="match status" value="1"/>
</dbReference>
<comment type="catalytic activity">
    <reaction evidence="6">
        <text>a 2'-deoxycytidine in DNA + S-adenosyl-L-methionine = a 5-methyl-2'-deoxycytidine in DNA + S-adenosyl-L-homocysteine + H(+)</text>
        <dbReference type="Rhea" id="RHEA:13681"/>
        <dbReference type="Rhea" id="RHEA-COMP:11369"/>
        <dbReference type="Rhea" id="RHEA-COMP:11370"/>
        <dbReference type="ChEBI" id="CHEBI:15378"/>
        <dbReference type="ChEBI" id="CHEBI:57856"/>
        <dbReference type="ChEBI" id="CHEBI:59789"/>
        <dbReference type="ChEBI" id="CHEBI:85452"/>
        <dbReference type="ChEBI" id="CHEBI:85454"/>
        <dbReference type="EC" id="2.1.1.37"/>
    </reaction>
</comment>
<keyword evidence="4 7" id="KW-0949">S-adenosyl-L-methionine</keyword>
<dbReference type="PANTHER" id="PTHR10629">
    <property type="entry name" value="CYTOSINE-SPECIFIC METHYLTRANSFERASE"/>
    <property type="match status" value="1"/>
</dbReference>
<dbReference type="PRINTS" id="PR00105">
    <property type="entry name" value="C5METTRFRASE"/>
</dbReference>
<proteinExistence type="inferred from homology"/>
<dbReference type="GO" id="GO:0009307">
    <property type="term" value="P:DNA restriction-modification system"/>
    <property type="evidence" value="ECO:0007669"/>
    <property type="project" value="UniProtKB-KW"/>
</dbReference>
<dbReference type="RefSeq" id="WP_094472666.1">
    <property type="nucleotide sequence ID" value="NZ_NOXT01000073.1"/>
</dbReference>